<dbReference type="Pfam" id="PF06506">
    <property type="entry name" value="PrpR_N"/>
    <property type="match status" value="1"/>
</dbReference>
<dbReference type="InterPro" id="IPR035965">
    <property type="entry name" value="PAS-like_dom_sf"/>
</dbReference>
<dbReference type="SUPFAM" id="SSF159800">
    <property type="entry name" value="PrpR receptor domain-like"/>
    <property type="match status" value="1"/>
</dbReference>
<dbReference type="InterPro" id="IPR009057">
    <property type="entry name" value="Homeodomain-like_sf"/>
</dbReference>
<dbReference type="Pfam" id="PF00158">
    <property type="entry name" value="Sigma54_activat"/>
    <property type="match status" value="1"/>
</dbReference>
<evidence type="ECO:0000313" key="6">
    <source>
        <dbReference type="EMBL" id="XFO70222.1"/>
    </source>
</evidence>
<keyword evidence="4" id="KW-0804">Transcription</keyword>
<dbReference type="Gene3D" id="1.10.10.60">
    <property type="entry name" value="Homeodomain-like"/>
    <property type="match status" value="1"/>
</dbReference>
<dbReference type="Gene3D" id="3.40.50.2300">
    <property type="match status" value="1"/>
</dbReference>
<dbReference type="SUPFAM" id="SSF46689">
    <property type="entry name" value="Homeodomain-like"/>
    <property type="match status" value="1"/>
</dbReference>
<dbReference type="Gene3D" id="3.30.450.20">
    <property type="entry name" value="PAS domain"/>
    <property type="match status" value="1"/>
</dbReference>
<dbReference type="InterPro" id="IPR027417">
    <property type="entry name" value="P-loop_NTPase"/>
</dbReference>
<dbReference type="InterPro" id="IPR000014">
    <property type="entry name" value="PAS"/>
</dbReference>
<evidence type="ECO:0000313" key="7">
    <source>
        <dbReference type="Proteomes" id="UP000216052"/>
    </source>
</evidence>
<dbReference type="PROSITE" id="PS50045">
    <property type="entry name" value="SIGMA54_INTERACT_4"/>
    <property type="match status" value="1"/>
</dbReference>
<dbReference type="Pfam" id="PF13188">
    <property type="entry name" value="PAS_8"/>
    <property type="match status" value="1"/>
</dbReference>
<name>A0ABZ3IVY1_SPOA4</name>
<organism evidence="6 7">
    <name type="scientific">Sporomusa acidovorans (strain ATCC 49682 / DSM 3132 / Mol)</name>
    <dbReference type="NCBI Taxonomy" id="1123286"/>
    <lineage>
        <taxon>Bacteria</taxon>
        <taxon>Bacillati</taxon>
        <taxon>Bacillota</taxon>
        <taxon>Negativicutes</taxon>
        <taxon>Selenomonadales</taxon>
        <taxon>Sporomusaceae</taxon>
        <taxon>Sporomusa</taxon>
    </lineage>
</organism>
<dbReference type="SMART" id="SM00382">
    <property type="entry name" value="AAA"/>
    <property type="match status" value="1"/>
</dbReference>
<dbReference type="PRINTS" id="PR01590">
    <property type="entry name" value="HTHFIS"/>
</dbReference>
<dbReference type="SUPFAM" id="SSF55785">
    <property type="entry name" value="PYP-like sensor domain (PAS domain)"/>
    <property type="match status" value="1"/>
</dbReference>
<proteinExistence type="predicted"/>
<dbReference type="InterPro" id="IPR010524">
    <property type="entry name" value="Sig_transdc_resp-reg_PrpR_N"/>
</dbReference>
<evidence type="ECO:0000259" key="5">
    <source>
        <dbReference type="PROSITE" id="PS50045"/>
    </source>
</evidence>
<dbReference type="InterPro" id="IPR058031">
    <property type="entry name" value="AAA_lid_NorR"/>
</dbReference>
<gene>
    <name evidence="6" type="primary">norR_1</name>
    <name evidence="6" type="ORF">SPACI_002100</name>
</gene>
<dbReference type="InterPro" id="IPR025662">
    <property type="entry name" value="Sigma_54_int_dom_ATP-bd_1"/>
</dbReference>
<dbReference type="InterPro" id="IPR003593">
    <property type="entry name" value="AAA+_ATPase"/>
</dbReference>
<dbReference type="PANTHER" id="PTHR32071">
    <property type="entry name" value="TRANSCRIPTIONAL REGULATORY PROTEIN"/>
    <property type="match status" value="1"/>
</dbReference>
<evidence type="ECO:0000256" key="1">
    <source>
        <dbReference type="ARBA" id="ARBA00022741"/>
    </source>
</evidence>
<dbReference type="InterPro" id="IPR025944">
    <property type="entry name" value="Sigma_54_int_dom_CS"/>
</dbReference>
<dbReference type="PROSITE" id="PS00675">
    <property type="entry name" value="SIGMA54_INTERACT_1"/>
    <property type="match status" value="1"/>
</dbReference>
<dbReference type="SUPFAM" id="SSF52540">
    <property type="entry name" value="P-loop containing nucleoside triphosphate hydrolases"/>
    <property type="match status" value="1"/>
</dbReference>
<dbReference type="CDD" id="cd00009">
    <property type="entry name" value="AAA"/>
    <property type="match status" value="1"/>
</dbReference>
<keyword evidence="3" id="KW-0805">Transcription regulation</keyword>
<dbReference type="Pfam" id="PF25601">
    <property type="entry name" value="AAA_lid_14"/>
    <property type="match status" value="1"/>
</dbReference>
<dbReference type="Gene3D" id="3.40.50.300">
    <property type="entry name" value="P-loop containing nucleotide triphosphate hydrolases"/>
    <property type="match status" value="1"/>
</dbReference>
<dbReference type="PROSITE" id="PS00688">
    <property type="entry name" value="SIGMA54_INTERACT_3"/>
    <property type="match status" value="1"/>
</dbReference>
<accession>A0ABZ3IVY1</accession>
<dbReference type="Gene3D" id="3.40.50.10660">
    <property type="entry name" value="PrpR receptor domain-like"/>
    <property type="match status" value="1"/>
</dbReference>
<evidence type="ECO:0000256" key="2">
    <source>
        <dbReference type="ARBA" id="ARBA00022840"/>
    </source>
</evidence>
<evidence type="ECO:0000256" key="4">
    <source>
        <dbReference type="ARBA" id="ARBA00023163"/>
    </source>
</evidence>
<dbReference type="RefSeq" id="WP_093796147.1">
    <property type="nucleotide sequence ID" value="NZ_CP155571.1"/>
</dbReference>
<dbReference type="EMBL" id="CP155571">
    <property type="protein sequence ID" value="XFO70222.1"/>
    <property type="molecule type" value="Genomic_DNA"/>
</dbReference>
<dbReference type="InterPro" id="IPR002197">
    <property type="entry name" value="HTH_Fis"/>
</dbReference>
<dbReference type="Gene3D" id="1.10.8.60">
    <property type="match status" value="1"/>
</dbReference>
<evidence type="ECO:0000256" key="3">
    <source>
        <dbReference type="ARBA" id="ARBA00023015"/>
    </source>
</evidence>
<dbReference type="Pfam" id="PF02954">
    <property type="entry name" value="HTH_8"/>
    <property type="match status" value="1"/>
</dbReference>
<feature type="domain" description="Sigma-54 factor interaction" evidence="5">
    <location>
        <begin position="320"/>
        <end position="547"/>
    </location>
</feature>
<dbReference type="Proteomes" id="UP000216052">
    <property type="component" value="Chromosome"/>
</dbReference>
<dbReference type="InterPro" id="IPR002078">
    <property type="entry name" value="Sigma_54_int"/>
</dbReference>
<reference evidence="6" key="1">
    <citation type="submission" date="2024-05" db="EMBL/GenBank/DDBJ databases">
        <title>Isolation and characterization of Sporomusa carbonis sp. nov., a carboxydotrophic hydrogenogen in the genus of Sporomusa isolated from a charcoal burning pile.</title>
        <authorList>
            <person name="Boeer T."/>
            <person name="Rosenbaum F."/>
            <person name="Eysell L."/>
            <person name="Mueller V."/>
            <person name="Daniel R."/>
            <person name="Poehlein A."/>
        </authorList>
    </citation>
    <scope>NUCLEOTIDE SEQUENCE [LARGE SCALE GENOMIC DNA]</scope>
    <source>
        <strain evidence="6">DSM 3132</strain>
    </source>
</reference>
<dbReference type="PANTHER" id="PTHR32071:SF57">
    <property type="entry name" value="C4-DICARBOXYLATE TRANSPORT TRANSCRIPTIONAL REGULATORY PROTEIN DCTD"/>
    <property type="match status" value="1"/>
</dbReference>
<keyword evidence="7" id="KW-1185">Reference proteome</keyword>
<sequence length="624" mass="68837">MKQIGYVAPNSEMVEIAVTIFKQYGDDVAIEVSGSDLGIQSARLLIQQGAKVIISRGGAALSISNNLQIPVVEIPITFEDIADAILRASGLGGSIAVIGFENLLNGLAVLNPLLKIDIEQVYIHDQREIREKIVQLKQKGIDVIIGGKLQCQVAAEYNMKFVLLQSGPKAICQAYLEAKNLLDTLLKERQRAEEVRAILDHTRDGYVAIDKQGKITLANRAVLQWLPYHNGYLKKSVQDVFPGLENLTDVLLTGKEYLHDITALGSTNVLYNRIPIILDKEVVGAVATLQNISSIQEAESKIRNNFFAKGWYASYSLADIKGESPLIKTTIDCAKKFSATDSTLLITGESGVGKEMFAQGIHNASNRKNGPFVGVNCASLPEGILESELFGYNEGAFTGARKTGKPGLFELAHHGTIFLDEISEIPLVLQGRLLRVLQEKKVIRLGSSKVIPVDIRIIAASNRDLALLAAQNKFRKDLFFRLNVLRLNIPPLRERPEDIPALALGFLEKNFIDNKPALSQSAADALRNYSWPGNIRELQNLMERLSITLSPVTTIDAGDIKNLLKENEPLTPNRHPPVNEQKTTISREQIIETLTLAGGSKEKAAAMLGVHRSTLWRWQKKYML</sequence>
<protein>
    <submittedName>
        <fullName evidence="6">Anaerobic nitric oxide reductase transcription regulator NorR</fullName>
    </submittedName>
</protein>
<keyword evidence="1" id="KW-0547">Nucleotide-binding</keyword>
<keyword evidence="2" id="KW-0067">ATP-binding</keyword>